<keyword evidence="9" id="KW-1185">Reference proteome</keyword>
<feature type="repeat" description="PPR" evidence="5">
    <location>
        <begin position="494"/>
        <end position="529"/>
    </location>
</feature>
<comment type="function">
    <text evidence="3">Regulates mitochondrial small subunit maturation by controlling 15S rRNA 5'-end processing. Localizes to the 5' precursor of the 15S rRNA in a position that is subsequently occupied by mS47 in the mature yeast mtSSU. Uses structure and sequence-specific RNA recognition, binding to a single-stranded region of the precursor and specifically recognizing bases -6 to -1. The exchange of Ccm1 for mS47 is coupled to the irreversible removal of precursor rRNA that is accompanied by conformational changes of the mitoribosomal proteins uS5m and mS26. These conformational changes signal completion of 5'-end rRNA processing through protection of the mature 5'-end of the 15S rRNA and stabilization of mS47. The removal of the 5' precursor together with the dissociation of Ccm1 may be catalyzed by the 5'-3' exoribonuclease Pet127. Involved in the specific removal of group I introns in mitochondrial encoded transcripts.</text>
</comment>
<evidence type="ECO:0000256" key="6">
    <source>
        <dbReference type="SAM" id="MobiDB-lite"/>
    </source>
</evidence>
<feature type="repeat" description="PPR" evidence="5">
    <location>
        <begin position="459"/>
        <end position="493"/>
    </location>
</feature>
<sequence>MPPPTLVNDALWRCLCPKFQSPTALRNFSRAQSCLVARNGHTQRPTTFRATSRSQIRHVNISAPSRLDTNDLSFGNHRSPVSSISKRSAKPDAPSLVHLPTNALYDRLRRDGAAGRYNEVMNIVKILLKDRRERPNVRMYSAILHSFANCQEGTAGKIRKVMEEMVESGVDLDVGACHNALEALAVHPDYILREEVLSYMKERWFSLNDRGHNMVAAGLLRDRLFEQAIEKIEDMVRQRISVHDWLWDKAVWFFLDYGEVDEAWQLMLLRQQSATGKKDFSKTLLTHFLDVAARLCHVEGVNSIWTTQVIPNYIKPATGTCLDILNLASRTGNVQLATDVFRLLTERKTIFTSHHYEMLLETYLNDKDLPAALSVILIMSSSGIKIDESSIHPLFTHLRSSPTLPLEAVSLLQRESNAGKHIPTAALNSCIQASIHHSNLEEALDIYKIIHTISRGGPTTQTFNILFQGCHKARRKELAMYLASEMVERGIAPDAMTYDRLILVCCNASDDPEDAFAYYEEMRSSGHVPRRGCFEILIDKGVEVGDARTPHVLRDMRDCGFAPKKELVRSVANRFVNARDGEREDVVREDGF</sequence>
<evidence type="ECO:0000259" key="7">
    <source>
        <dbReference type="Pfam" id="PF23276"/>
    </source>
</evidence>
<evidence type="ECO:0000256" key="4">
    <source>
        <dbReference type="ARBA" id="ARBA00044511"/>
    </source>
</evidence>
<reference evidence="8" key="1">
    <citation type="journal article" date="2020" name="Stud. Mycol.">
        <title>101 Dothideomycetes genomes: a test case for predicting lifestyles and emergence of pathogens.</title>
        <authorList>
            <person name="Haridas S."/>
            <person name="Albert R."/>
            <person name="Binder M."/>
            <person name="Bloem J."/>
            <person name="Labutti K."/>
            <person name="Salamov A."/>
            <person name="Andreopoulos B."/>
            <person name="Baker S."/>
            <person name="Barry K."/>
            <person name="Bills G."/>
            <person name="Bluhm B."/>
            <person name="Cannon C."/>
            <person name="Castanera R."/>
            <person name="Culley D."/>
            <person name="Daum C."/>
            <person name="Ezra D."/>
            <person name="Gonzalez J."/>
            <person name="Henrissat B."/>
            <person name="Kuo A."/>
            <person name="Liang C."/>
            <person name="Lipzen A."/>
            <person name="Lutzoni F."/>
            <person name="Magnuson J."/>
            <person name="Mondo S."/>
            <person name="Nolan M."/>
            <person name="Ohm R."/>
            <person name="Pangilinan J."/>
            <person name="Park H.-J."/>
            <person name="Ramirez L."/>
            <person name="Alfaro M."/>
            <person name="Sun H."/>
            <person name="Tritt A."/>
            <person name="Yoshinaga Y."/>
            <person name="Zwiers L.-H."/>
            <person name="Turgeon B."/>
            <person name="Goodwin S."/>
            <person name="Spatafora J."/>
            <person name="Crous P."/>
            <person name="Grigoriev I."/>
        </authorList>
    </citation>
    <scope>NUCLEOTIDE SEQUENCE</scope>
    <source>
        <strain evidence="8">CBS 175.79</strain>
    </source>
</reference>
<proteinExistence type="inferred from homology"/>
<dbReference type="Pfam" id="PF23276">
    <property type="entry name" value="TPR_24"/>
    <property type="match status" value="1"/>
</dbReference>
<dbReference type="PANTHER" id="PTHR47936:SF1">
    <property type="entry name" value="PENTATRICOPEPTIDE REPEAT-CONTAINING PROTEIN GUN1, CHLOROPLASTIC"/>
    <property type="match status" value="1"/>
</dbReference>
<evidence type="ECO:0000256" key="1">
    <source>
        <dbReference type="ARBA" id="ARBA00006192"/>
    </source>
</evidence>
<dbReference type="Gene3D" id="1.25.40.10">
    <property type="entry name" value="Tetratricopeptide repeat domain"/>
    <property type="match status" value="3"/>
</dbReference>
<keyword evidence="2" id="KW-0677">Repeat</keyword>
<evidence type="ECO:0000256" key="5">
    <source>
        <dbReference type="PROSITE-ProRule" id="PRU00708"/>
    </source>
</evidence>
<dbReference type="InterPro" id="IPR002885">
    <property type="entry name" value="PPR_rpt"/>
</dbReference>
<dbReference type="Proteomes" id="UP000799778">
    <property type="component" value="Unassembled WGS sequence"/>
</dbReference>
<dbReference type="EMBL" id="ML978076">
    <property type="protein sequence ID" value="KAF2010497.1"/>
    <property type="molecule type" value="Genomic_DNA"/>
</dbReference>
<dbReference type="GeneID" id="54282065"/>
<feature type="domain" description="Pentatricopeptide repeat-containing protein-mitochondrial" evidence="7">
    <location>
        <begin position="319"/>
        <end position="448"/>
    </location>
</feature>
<accession>A0A6A5XCG2</accession>
<dbReference type="NCBIfam" id="TIGR00756">
    <property type="entry name" value="PPR"/>
    <property type="match status" value="2"/>
</dbReference>
<dbReference type="PANTHER" id="PTHR47936">
    <property type="entry name" value="PPR_LONG DOMAIN-CONTAINING PROTEIN"/>
    <property type="match status" value="1"/>
</dbReference>
<dbReference type="PROSITE" id="PS51375">
    <property type="entry name" value="PPR"/>
    <property type="match status" value="2"/>
</dbReference>
<dbReference type="Pfam" id="PF13041">
    <property type="entry name" value="PPR_2"/>
    <property type="match status" value="1"/>
</dbReference>
<comment type="similarity">
    <text evidence="1">Belongs to the CCM1 family.</text>
</comment>
<dbReference type="InterPro" id="IPR057027">
    <property type="entry name" value="TPR_mt"/>
</dbReference>
<gene>
    <name evidence="8" type="ORF">BU24DRAFT_378551</name>
</gene>
<dbReference type="OrthoDB" id="747253at2759"/>
<dbReference type="Pfam" id="PF13812">
    <property type="entry name" value="PPR_3"/>
    <property type="match status" value="1"/>
</dbReference>
<evidence type="ECO:0000313" key="9">
    <source>
        <dbReference type="Proteomes" id="UP000799778"/>
    </source>
</evidence>
<organism evidence="8 9">
    <name type="scientific">Aaosphaeria arxii CBS 175.79</name>
    <dbReference type="NCBI Taxonomy" id="1450172"/>
    <lineage>
        <taxon>Eukaryota</taxon>
        <taxon>Fungi</taxon>
        <taxon>Dikarya</taxon>
        <taxon>Ascomycota</taxon>
        <taxon>Pezizomycotina</taxon>
        <taxon>Dothideomycetes</taxon>
        <taxon>Pleosporomycetidae</taxon>
        <taxon>Pleosporales</taxon>
        <taxon>Pleosporales incertae sedis</taxon>
        <taxon>Aaosphaeria</taxon>
    </lineage>
</organism>
<comment type="subunit">
    <text evidence="4">Binds to mitochondrial small subunit 15S rRNA.</text>
</comment>
<dbReference type="InterPro" id="IPR011990">
    <property type="entry name" value="TPR-like_helical_dom_sf"/>
</dbReference>
<name>A0A6A5XCG2_9PLEO</name>
<evidence type="ECO:0000256" key="2">
    <source>
        <dbReference type="ARBA" id="ARBA00022737"/>
    </source>
</evidence>
<feature type="region of interest" description="Disordered" evidence="6">
    <location>
        <begin position="70"/>
        <end position="92"/>
    </location>
</feature>
<protein>
    <recommendedName>
        <fullName evidence="7">Pentatricopeptide repeat-containing protein-mitochondrial domain-containing protein</fullName>
    </recommendedName>
</protein>
<dbReference type="AlphaFoldDB" id="A0A6A5XCG2"/>
<evidence type="ECO:0000313" key="8">
    <source>
        <dbReference type="EMBL" id="KAF2010497.1"/>
    </source>
</evidence>
<dbReference type="RefSeq" id="XP_033378836.1">
    <property type="nucleotide sequence ID" value="XM_033524668.1"/>
</dbReference>
<evidence type="ECO:0000256" key="3">
    <source>
        <dbReference type="ARBA" id="ARBA00044493"/>
    </source>
</evidence>